<dbReference type="AlphaFoldDB" id="A0A336JLY4"/>
<dbReference type="Proteomes" id="UP000256343">
    <property type="component" value="Unassembled WGS sequence"/>
</dbReference>
<proteinExistence type="predicted"/>
<organism evidence="2 3">
    <name type="scientific">Rhodopseudomonas pentothenatexigens</name>
    <dbReference type="NCBI Taxonomy" id="999699"/>
    <lineage>
        <taxon>Bacteria</taxon>
        <taxon>Pseudomonadati</taxon>
        <taxon>Pseudomonadota</taxon>
        <taxon>Alphaproteobacteria</taxon>
        <taxon>Hyphomicrobiales</taxon>
        <taxon>Nitrobacteraceae</taxon>
        <taxon>Rhodopseudomonas</taxon>
    </lineage>
</organism>
<evidence type="ECO:0000313" key="2">
    <source>
        <dbReference type="EMBL" id="SSW90698.1"/>
    </source>
</evidence>
<evidence type="ECO:0000313" key="4">
    <source>
        <dbReference type="Proteomes" id="UP000256343"/>
    </source>
</evidence>
<reference evidence="1 4" key="2">
    <citation type="submission" date="2018-07" db="EMBL/GenBank/DDBJ databases">
        <title>Genomic Encyclopedia of Archaeal and Bacterial Type Strains, Phase II (KMG-II): from individual species to whole genera.</title>
        <authorList>
            <person name="Goeker M."/>
        </authorList>
    </citation>
    <scope>NUCLEOTIDE SEQUENCE [LARGE SCALE GENOMIC DNA]</scope>
    <source>
        <strain evidence="1 4">JA575</strain>
    </source>
</reference>
<accession>A0A336JLY4</accession>
<evidence type="ECO:0000313" key="3">
    <source>
        <dbReference type="Proteomes" id="UP000252631"/>
    </source>
</evidence>
<gene>
    <name evidence="1" type="ORF">BJ125_10871</name>
    <name evidence="2" type="ORF">SAMN05892882_10871</name>
</gene>
<dbReference type="RefSeq" id="WP_167443161.1">
    <property type="nucleotide sequence ID" value="NZ_QRDT01000008.1"/>
</dbReference>
<dbReference type="EMBL" id="UFQQ01000008">
    <property type="protein sequence ID" value="SSW90698.1"/>
    <property type="molecule type" value="Genomic_DNA"/>
</dbReference>
<sequence length="49" mass="5030">MNDILFLLTVPVIVTLMAAGVVWHSNRQAGAALQASEAEAKDAASSGFG</sequence>
<name>A0A336JLY4_9BRAD</name>
<protein>
    <submittedName>
        <fullName evidence="2">Uncharacterized protein</fullName>
    </submittedName>
</protein>
<dbReference type="Proteomes" id="UP000252631">
    <property type="component" value="Unassembled WGS sequence"/>
</dbReference>
<dbReference type="EMBL" id="QRDT01000008">
    <property type="protein sequence ID" value="RED36138.1"/>
    <property type="molecule type" value="Genomic_DNA"/>
</dbReference>
<evidence type="ECO:0000313" key="1">
    <source>
        <dbReference type="EMBL" id="RED36138.1"/>
    </source>
</evidence>
<reference evidence="2 3" key="1">
    <citation type="submission" date="2017-08" db="EMBL/GenBank/DDBJ databases">
        <authorList>
            <person name="de Groot N.N."/>
        </authorList>
    </citation>
    <scope>NUCLEOTIDE SEQUENCE [LARGE SCALE GENOMIC DNA]</scope>
    <source>
        <strain evidence="2 3">JA575</strain>
    </source>
</reference>
<keyword evidence="4" id="KW-1185">Reference proteome</keyword>